<sequence>MSARNTKQSGRYRWPHSPQRPGQTRDIDDFSSDKDPKGKGKAVERLQSSRNQPSQPGKFDFDDDDTDELYQYLLREIQESRQIQMYDEQYRVGLVQPNQGDQSSKATRRAQYAMTESLPRPDTTMFEEIAKSFPDPFMYMITSNLKRKTIAEVHYWATLKDLFYKDAAGRPVGFMSTAEVLRRIYYELHIRNSRDDNIESSFALYAQFGLDLTSALRPVAQTGQSISNAIKHYHKFMKSTDLPASKIVLRFHLQFSSRPNGYPSARPSKRITNYYLHLLRDPIVLHSDGTLVRLEQEPGLSHKQGVEKTTSVKKSSSTETKFSDFIPTTQGRQPETIERVLSHVPDNKVPLKQFGKNLIPETLLKLDGIFSEKDPSVLAQLGPRLGVAGIYNLDEGLLDTPSPNADEWRACCSLLPTLDPDEPSRDIRARSVPILRSTLRITPPQLYSAVEILRRPAGFLAHDMGIDGSVNKLGVVDPRVNISTGTHSPNLDKTEWINAIAQAKFSKASYDFVVVSQSSDVPAELKRGREFFKAFGNTWKLNPTLKPRDQTAPQDLQAANYDWEIGAKFGYLEPYVFVISHTDSTWYDMFSLPINGSPNKIYAAPVGLSFIDEAHNPDLWVTDSSASRTYTMARAHKAVMNCANWFVSGTPLAQTPFESILSLAKQMRLISPAKQAQVRELEDSYQQLRSANKPSLRDHHLFILELRGVFDPSIMLRFKHTTKFLDQQISNITPSQPEIVLLKTSWRSKTQMQRLAARAEARVGSGYPPAQALEVNQGAVVARDELYFVSLFPAAAELINDGTMNVDDRFIRKQIAMLEDRRQVASLPIVQEHLSRVISNGPKLKAIMNEISSMNEAEQLERPPPLKLSRGKAPQTYGKDTTRVRKMVIVTPNLSTAVFLFMYLRQPQFAAQYHPQPVLLHKDLSVATRSAIIMDFSKESGGPRILIGPFDAIGTATNLQRANYQILTSPLPRMREVAQAFGRTNRTGQPLEVHHKMLVLEDSPVDAANLCMLAQCEIKSNIYDLSQKLEIQPM</sequence>
<dbReference type="AlphaFoldDB" id="A0A9W8YPH4"/>
<dbReference type="EMBL" id="JAPEVB010000004">
    <property type="protein sequence ID" value="KAJ4389039.1"/>
    <property type="molecule type" value="Genomic_DNA"/>
</dbReference>
<dbReference type="OrthoDB" id="4161342at2759"/>
<evidence type="ECO:0000313" key="2">
    <source>
        <dbReference type="EMBL" id="KAJ4389039.1"/>
    </source>
</evidence>
<dbReference type="Proteomes" id="UP001140453">
    <property type="component" value="Unassembled WGS sequence"/>
</dbReference>
<gene>
    <name evidence="2" type="ORF">N0V93_006501</name>
</gene>
<evidence type="ECO:0000256" key="1">
    <source>
        <dbReference type="SAM" id="MobiDB-lite"/>
    </source>
</evidence>
<proteinExistence type="predicted"/>
<evidence type="ECO:0008006" key="4">
    <source>
        <dbReference type="Google" id="ProtNLM"/>
    </source>
</evidence>
<dbReference type="InterPro" id="IPR027417">
    <property type="entry name" value="P-loop_NTPase"/>
</dbReference>
<feature type="compositionally biased region" description="Basic and acidic residues" evidence="1">
    <location>
        <begin position="23"/>
        <end position="44"/>
    </location>
</feature>
<comment type="caution">
    <text evidence="2">The sequence shown here is derived from an EMBL/GenBank/DDBJ whole genome shotgun (WGS) entry which is preliminary data.</text>
</comment>
<feature type="region of interest" description="Disordered" evidence="1">
    <location>
        <begin position="301"/>
        <end position="321"/>
    </location>
</feature>
<dbReference type="SUPFAM" id="SSF52540">
    <property type="entry name" value="P-loop containing nucleoside triphosphate hydrolases"/>
    <property type="match status" value="1"/>
</dbReference>
<protein>
    <recommendedName>
        <fullName evidence="4">Helicase C-terminal domain-containing protein</fullName>
    </recommendedName>
</protein>
<evidence type="ECO:0000313" key="3">
    <source>
        <dbReference type="Proteomes" id="UP001140453"/>
    </source>
</evidence>
<dbReference type="Gene3D" id="3.40.50.300">
    <property type="entry name" value="P-loop containing nucleotide triphosphate hydrolases"/>
    <property type="match status" value="1"/>
</dbReference>
<keyword evidence="3" id="KW-1185">Reference proteome</keyword>
<reference evidence="2" key="1">
    <citation type="submission" date="2022-10" db="EMBL/GenBank/DDBJ databases">
        <title>Tapping the CABI collections for fungal endophytes: first genome assemblies for Collariella, Neodidymelliopsis, Ascochyta clinopodiicola, Didymella pomorum, Didymosphaeria variabile, Neocosmospora piperis and Neocucurbitaria cava.</title>
        <authorList>
            <person name="Hill R."/>
        </authorList>
    </citation>
    <scope>NUCLEOTIDE SEQUENCE</scope>
    <source>
        <strain evidence="2">IMI 355082</strain>
    </source>
</reference>
<feature type="compositionally biased region" description="Low complexity" evidence="1">
    <location>
        <begin position="307"/>
        <end position="320"/>
    </location>
</feature>
<organism evidence="2 3">
    <name type="scientific">Gnomoniopsis smithogilvyi</name>
    <dbReference type="NCBI Taxonomy" id="1191159"/>
    <lineage>
        <taxon>Eukaryota</taxon>
        <taxon>Fungi</taxon>
        <taxon>Dikarya</taxon>
        <taxon>Ascomycota</taxon>
        <taxon>Pezizomycotina</taxon>
        <taxon>Sordariomycetes</taxon>
        <taxon>Sordariomycetidae</taxon>
        <taxon>Diaporthales</taxon>
        <taxon>Gnomoniaceae</taxon>
        <taxon>Gnomoniopsis</taxon>
    </lineage>
</organism>
<feature type="region of interest" description="Disordered" evidence="1">
    <location>
        <begin position="1"/>
        <end position="64"/>
    </location>
</feature>
<accession>A0A9W8YPH4</accession>
<feature type="compositionally biased region" description="Polar residues" evidence="1">
    <location>
        <begin position="46"/>
        <end position="55"/>
    </location>
</feature>
<name>A0A9W8YPH4_9PEZI</name>